<protein>
    <submittedName>
        <fullName evidence="3">Uncharacterized protein</fullName>
    </submittedName>
</protein>
<accession>A0A0T7LN21</accession>
<evidence type="ECO:0000313" key="6">
    <source>
        <dbReference type="Proteomes" id="UP000048289"/>
    </source>
</evidence>
<dbReference type="EMBL" id="CFOE01000090">
    <property type="protein sequence ID" value="CFE38510.1"/>
    <property type="molecule type" value="Genomic_DNA"/>
</dbReference>
<name>A0A0T7LN21_MYCTX</name>
<dbReference type="EMBL" id="CSAE01000002">
    <property type="protein sequence ID" value="COU90797.1"/>
    <property type="molecule type" value="Genomic_DNA"/>
</dbReference>
<sequence length="107" mass="11976">MLVSPVEAERRAPVVQHQYHVVAEVERIPEREQKVSLLAIAIAVGSRWAELVRRAHPDQIAGHQPAQPFQVRHDVAPQVRRRGVAVLKDDGVTLAFVDIRHALPGDF</sequence>
<dbReference type="Proteomes" id="UP000046947">
    <property type="component" value="Unassembled WGS sequence"/>
</dbReference>
<evidence type="ECO:0000313" key="5">
    <source>
        <dbReference type="Proteomes" id="UP000046947"/>
    </source>
</evidence>
<evidence type="ECO:0000313" key="1">
    <source>
        <dbReference type="EMBL" id="CFE38510.1"/>
    </source>
</evidence>
<reference evidence="4 5" key="2">
    <citation type="submission" date="2015-03" db="EMBL/GenBank/DDBJ databases">
        <authorList>
            <consortium name="Pathogen Informatics"/>
        </authorList>
    </citation>
    <scope>NUCLEOTIDE SEQUENCE [LARGE SCALE GENOMIC DNA]</scope>
    <source>
        <strain evidence="1 6">G09901357</strain>
        <strain evidence="2 5">H09601792</strain>
        <strain evidence="4">K00500041</strain>
    </source>
</reference>
<reference evidence="3" key="1">
    <citation type="submission" date="2015-03" db="EMBL/GenBank/DDBJ databases">
        <authorList>
            <person name="Murphy D."/>
        </authorList>
    </citation>
    <scope>NUCLEOTIDE SEQUENCE [LARGE SCALE GENOMIC DNA]</scope>
    <source>
        <strain evidence="3">K00500041</strain>
    </source>
</reference>
<organism evidence="3 4">
    <name type="scientific">Mycobacterium tuberculosis</name>
    <dbReference type="NCBI Taxonomy" id="1773"/>
    <lineage>
        <taxon>Bacteria</taxon>
        <taxon>Bacillati</taxon>
        <taxon>Actinomycetota</taxon>
        <taxon>Actinomycetes</taxon>
        <taxon>Mycobacteriales</taxon>
        <taxon>Mycobacteriaceae</taxon>
        <taxon>Mycobacterium</taxon>
        <taxon>Mycobacterium tuberculosis complex</taxon>
    </lineage>
</organism>
<dbReference type="AlphaFoldDB" id="A0A0T7LN21"/>
<evidence type="ECO:0000313" key="3">
    <source>
        <dbReference type="EMBL" id="COU90797.1"/>
    </source>
</evidence>
<dbReference type="Proteomes" id="UP000048289">
    <property type="component" value="Unassembled WGS sequence"/>
</dbReference>
<evidence type="ECO:0000313" key="2">
    <source>
        <dbReference type="EMBL" id="CFE46788.1"/>
    </source>
</evidence>
<gene>
    <name evidence="1" type="ORF">ERS007681_01027</name>
    <name evidence="2" type="ORF">ERS007688_00404</name>
    <name evidence="3" type="ORF">ERS007703_00029</name>
</gene>
<evidence type="ECO:0000313" key="4">
    <source>
        <dbReference type="Proteomes" id="UP000038802"/>
    </source>
</evidence>
<dbReference type="Proteomes" id="UP000038802">
    <property type="component" value="Unassembled WGS sequence"/>
</dbReference>
<dbReference type="EMBL" id="CFOH01000036">
    <property type="protein sequence ID" value="CFE46788.1"/>
    <property type="molecule type" value="Genomic_DNA"/>
</dbReference>
<proteinExistence type="predicted"/>